<name>A0A183HLD4_9BILA</name>
<proteinExistence type="predicted"/>
<dbReference type="WBParaSite" id="OFLC_0000829501-mRNA-1">
    <property type="protein sequence ID" value="OFLC_0000829501-mRNA-1"/>
    <property type="gene ID" value="OFLC_0000829501"/>
</dbReference>
<feature type="compositionally biased region" description="Polar residues" evidence="1">
    <location>
        <begin position="26"/>
        <end position="43"/>
    </location>
</feature>
<evidence type="ECO:0000313" key="2">
    <source>
        <dbReference type="EMBL" id="VDO54994.1"/>
    </source>
</evidence>
<accession>A0A183HLD4</accession>
<reference evidence="4" key="1">
    <citation type="submission" date="2016-06" db="UniProtKB">
        <authorList>
            <consortium name="WormBaseParasite"/>
        </authorList>
    </citation>
    <scope>IDENTIFICATION</scope>
</reference>
<evidence type="ECO:0000313" key="4">
    <source>
        <dbReference type="WBParaSite" id="OFLC_0000829501-mRNA-1"/>
    </source>
</evidence>
<evidence type="ECO:0000256" key="1">
    <source>
        <dbReference type="SAM" id="MobiDB-lite"/>
    </source>
</evidence>
<reference evidence="2 3" key="2">
    <citation type="submission" date="2018-11" db="EMBL/GenBank/DDBJ databases">
        <authorList>
            <consortium name="Pathogen Informatics"/>
        </authorList>
    </citation>
    <scope>NUCLEOTIDE SEQUENCE [LARGE SCALE GENOMIC DNA]</scope>
</reference>
<protein>
    <submittedName>
        <fullName evidence="4">Clathrin_bdg domain-containing protein</fullName>
    </submittedName>
</protein>
<dbReference type="AlphaFoldDB" id="A0A183HLD4"/>
<dbReference type="STRING" id="387005.A0A183HLD4"/>
<keyword evidence="3" id="KW-1185">Reference proteome</keyword>
<dbReference type="EMBL" id="UZAJ01009254">
    <property type="protein sequence ID" value="VDO54994.1"/>
    <property type="molecule type" value="Genomic_DNA"/>
</dbReference>
<evidence type="ECO:0000313" key="3">
    <source>
        <dbReference type="Proteomes" id="UP000267606"/>
    </source>
</evidence>
<dbReference type="Proteomes" id="UP000267606">
    <property type="component" value="Unassembled WGS sequence"/>
</dbReference>
<gene>
    <name evidence="2" type="ORF">OFLC_LOCUS8295</name>
</gene>
<sequence length="135" mass="14592">MDLCDDSYIDPFAPFSVYSFDDMNESESCQPSNDMTKPSSSLLASNFYDQPPLTSDLQNVIDPSSVGNPLSDPAISSLNFPSNISRGTTIADETAPSSLQPPQGINTTINSQQFSSLPQPVRLTTDIASCRFAFI</sequence>
<organism evidence="4">
    <name type="scientific">Onchocerca flexuosa</name>
    <dbReference type="NCBI Taxonomy" id="387005"/>
    <lineage>
        <taxon>Eukaryota</taxon>
        <taxon>Metazoa</taxon>
        <taxon>Ecdysozoa</taxon>
        <taxon>Nematoda</taxon>
        <taxon>Chromadorea</taxon>
        <taxon>Rhabditida</taxon>
        <taxon>Spirurina</taxon>
        <taxon>Spiruromorpha</taxon>
        <taxon>Filarioidea</taxon>
        <taxon>Onchocercidae</taxon>
        <taxon>Onchocerca</taxon>
    </lineage>
</organism>
<feature type="region of interest" description="Disordered" evidence="1">
    <location>
        <begin position="24"/>
        <end position="43"/>
    </location>
</feature>